<keyword evidence="6" id="KW-0067">ATP-binding</keyword>
<comment type="catalytic activity">
    <reaction evidence="8">
        <text>L-tyrosyl-[protein] + ATP = O-phospho-L-tyrosyl-[protein] + ADP + H(+)</text>
        <dbReference type="Rhea" id="RHEA:10596"/>
        <dbReference type="Rhea" id="RHEA-COMP:10136"/>
        <dbReference type="Rhea" id="RHEA-COMP:20101"/>
        <dbReference type="ChEBI" id="CHEBI:15378"/>
        <dbReference type="ChEBI" id="CHEBI:30616"/>
        <dbReference type="ChEBI" id="CHEBI:46858"/>
        <dbReference type="ChEBI" id="CHEBI:61978"/>
        <dbReference type="ChEBI" id="CHEBI:456216"/>
        <dbReference type="EC" id="2.7.10.2"/>
    </reaction>
</comment>
<dbReference type="InterPro" id="IPR027417">
    <property type="entry name" value="P-loop_NTPase"/>
</dbReference>
<evidence type="ECO:0000256" key="7">
    <source>
        <dbReference type="ARBA" id="ARBA00023137"/>
    </source>
</evidence>
<name>A0A9D1JRA6_9FIRM</name>
<keyword evidence="4" id="KW-0547">Nucleotide-binding</keyword>
<protein>
    <recommendedName>
        <fullName evidence="2">non-specific protein-tyrosine kinase</fullName>
        <ecNumber evidence="2">2.7.10.2</ecNumber>
    </recommendedName>
</protein>
<dbReference type="Proteomes" id="UP000823927">
    <property type="component" value="Unassembled WGS sequence"/>
</dbReference>
<sequence>MIKINLNRLPEIDREADESYKQLRTNLMFCGDDIKSIMFTSTQPNEGKSEVSFFVACSLAESGKRVLLMDADIRKSAMAGRFQPDKTVNGLSHYLAGKDVLDNVVCQTNIHNLYMIFAGRTVPNPSELLGSSRFPAMMTALKKVFDYIIIDTPPVGLVVDAAVIGAHVDGSVLVVGYGDTSQKDAIRAKTQLERSGCRMLGAVLNRVAVKKGSYYYRGYYGKYGKSGVTK</sequence>
<dbReference type="GO" id="GO:0005524">
    <property type="term" value="F:ATP binding"/>
    <property type="evidence" value="ECO:0007669"/>
    <property type="project" value="UniProtKB-KW"/>
</dbReference>
<evidence type="ECO:0000256" key="5">
    <source>
        <dbReference type="ARBA" id="ARBA00022777"/>
    </source>
</evidence>
<evidence type="ECO:0000256" key="1">
    <source>
        <dbReference type="ARBA" id="ARBA00007316"/>
    </source>
</evidence>
<comment type="caution">
    <text evidence="10">The sequence shown here is derived from an EMBL/GenBank/DDBJ whole genome shotgun (WGS) entry which is preliminary data.</text>
</comment>
<keyword evidence="5 10" id="KW-0418">Kinase</keyword>
<dbReference type="Gene3D" id="3.40.50.300">
    <property type="entry name" value="P-loop containing nucleotide triphosphate hydrolases"/>
    <property type="match status" value="1"/>
</dbReference>
<dbReference type="CDD" id="cd05387">
    <property type="entry name" value="BY-kinase"/>
    <property type="match status" value="1"/>
</dbReference>
<reference evidence="10" key="1">
    <citation type="submission" date="2020-10" db="EMBL/GenBank/DDBJ databases">
        <authorList>
            <person name="Gilroy R."/>
        </authorList>
    </citation>
    <scope>NUCLEOTIDE SEQUENCE</scope>
    <source>
        <strain evidence="10">CHK178-757</strain>
    </source>
</reference>
<evidence type="ECO:0000256" key="6">
    <source>
        <dbReference type="ARBA" id="ARBA00022840"/>
    </source>
</evidence>
<feature type="domain" description="AAA" evidence="9">
    <location>
        <begin position="46"/>
        <end position="163"/>
    </location>
</feature>
<reference evidence="10" key="2">
    <citation type="journal article" date="2021" name="PeerJ">
        <title>Extensive microbial diversity within the chicken gut microbiome revealed by metagenomics and culture.</title>
        <authorList>
            <person name="Gilroy R."/>
            <person name="Ravi A."/>
            <person name="Getino M."/>
            <person name="Pursley I."/>
            <person name="Horton D.L."/>
            <person name="Alikhan N.F."/>
            <person name="Baker D."/>
            <person name="Gharbi K."/>
            <person name="Hall N."/>
            <person name="Watson M."/>
            <person name="Adriaenssens E.M."/>
            <person name="Foster-Nyarko E."/>
            <person name="Jarju S."/>
            <person name="Secka A."/>
            <person name="Antonio M."/>
            <person name="Oren A."/>
            <person name="Chaudhuri R.R."/>
            <person name="La Ragione R."/>
            <person name="Hildebrand F."/>
            <person name="Pallen M.J."/>
        </authorList>
    </citation>
    <scope>NUCLEOTIDE SEQUENCE</scope>
    <source>
        <strain evidence="10">CHK178-757</strain>
    </source>
</reference>
<organism evidence="10 11">
    <name type="scientific">Candidatus Scybalocola faecigallinarum</name>
    <dbReference type="NCBI Taxonomy" id="2840941"/>
    <lineage>
        <taxon>Bacteria</taxon>
        <taxon>Bacillati</taxon>
        <taxon>Bacillota</taxon>
        <taxon>Clostridia</taxon>
        <taxon>Lachnospirales</taxon>
        <taxon>Lachnospiraceae</taxon>
        <taxon>Lachnospiraceae incertae sedis</taxon>
        <taxon>Candidatus Scybalocola (ex Gilroy et al. 2021)</taxon>
    </lineage>
</organism>
<dbReference type="GO" id="GO:0004715">
    <property type="term" value="F:non-membrane spanning protein tyrosine kinase activity"/>
    <property type="evidence" value="ECO:0007669"/>
    <property type="project" value="UniProtKB-EC"/>
</dbReference>
<dbReference type="AlphaFoldDB" id="A0A9D1JRA6"/>
<dbReference type="EC" id="2.7.10.2" evidence="2"/>
<keyword evidence="3" id="KW-0808">Transferase</keyword>
<dbReference type="InterPro" id="IPR025669">
    <property type="entry name" value="AAA_dom"/>
</dbReference>
<evidence type="ECO:0000256" key="4">
    <source>
        <dbReference type="ARBA" id="ARBA00022741"/>
    </source>
</evidence>
<comment type="similarity">
    <text evidence="1">Belongs to the CpsD/CapB family.</text>
</comment>
<keyword evidence="7" id="KW-0829">Tyrosine-protein kinase</keyword>
<dbReference type="InterPro" id="IPR005702">
    <property type="entry name" value="Wzc-like_C"/>
</dbReference>
<evidence type="ECO:0000256" key="3">
    <source>
        <dbReference type="ARBA" id="ARBA00022679"/>
    </source>
</evidence>
<accession>A0A9D1JRA6</accession>
<evidence type="ECO:0000256" key="2">
    <source>
        <dbReference type="ARBA" id="ARBA00011903"/>
    </source>
</evidence>
<proteinExistence type="inferred from homology"/>
<evidence type="ECO:0000259" key="9">
    <source>
        <dbReference type="Pfam" id="PF13614"/>
    </source>
</evidence>
<dbReference type="Pfam" id="PF13614">
    <property type="entry name" value="AAA_31"/>
    <property type="match status" value="1"/>
</dbReference>
<dbReference type="SUPFAM" id="SSF52540">
    <property type="entry name" value="P-loop containing nucleoside triphosphate hydrolases"/>
    <property type="match status" value="1"/>
</dbReference>
<dbReference type="NCBIfam" id="TIGR01007">
    <property type="entry name" value="eps_fam"/>
    <property type="match status" value="1"/>
</dbReference>
<evidence type="ECO:0000256" key="8">
    <source>
        <dbReference type="ARBA" id="ARBA00051245"/>
    </source>
</evidence>
<gene>
    <name evidence="10" type="ORF">IAB46_11095</name>
</gene>
<dbReference type="PANTHER" id="PTHR32309:SF13">
    <property type="entry name" value="FERRIC ENTEROBACTIN TRANSPORT PROTEIN FEPE"/>
    <property type="match status" value="1"/>
</dbReference>
<dbReference type="EMBL" id="DVIT01000044">
    <property type="protein sequence ID" value="HIS48072.1"/>
    <property type="molecule type" value="Genomic_DNA"/>
</dbReference>
<dbReference type="GO" id="GO:0005886">
    <property type="term" value="C:plasma membrane"/>
    <property type="evidence" value="ECO:0007669"/>
    <property type="project" value="TreeGrafter"/>
</dbReference>
<dbReference type="InterPro" id="IPR050445">
    <property type="entry name" value="Bact_polysacc_biosynth/exp"/>
</dbReference>
<evidence type="ECO:0000313" key="11">
    <source>
        <dbReference type="Proteomes" id="UP000823927"/>
    </source>
</evidence>
<evidence type="ECO:0000313" key="10">
    <source>
        <dbReference type="EMBL" id="HIS48072.1"/>
    </source>
</evidence>
<dbReference type="PANTHER" id="PTHR32309">
    <property type="entry name" value="TYROSINE-PROTEIN KINASE"/>
    <property type="match status" value="1"/>
</dbReference>